<organism evidence="1 2">
    <name type="scientific">Pseudoalteromonas espejiana</name>
    <dbReference type="NCBI Taxonomy" id="28107"/>
    <lineage>
        <taxon>Bacteria</taxon>
        <taxon>Pseudomonadati</taxon>
        <taxon>Pseudomonadota</taxon>
        <taxon>Gammaproteobacteria</taxon>
        <taxon>Alteromonadales</taxon>
        <taxon>Pseudoalteromonadaceae</taxon>
        <taxon>Pseudoalteromonas</taxon>
    </lineage>
</organism>
<evidence type="ECO:0000313" key="2">
    <source>
        <dbReference type="Proteomes" id="UP000321419"/>
    </source>
</evidence>
<protein>
    <recommendedName>
        <fullName evidence="3">Aspartate/glutamate/uridylate kinase domain-containing protein</fullName>
    </recommendedName>
</protein>
<dbReference type="AlphaFoldDB" id="A0A510Y172"/>
<dbReference type="EMBL" id="BJUM01000065">
    <property type="protein sequence ID" value="GEK56943.1"/>
    <property type="molecule type" value="Genomic_DNA"/>
</dbReference>
<dbReference type="OrthoDB" id="9792792at2"/>
<proteinExistence type="predicted"/>
<evidence type="ECO:0000313" key="1">
    <source>
        <dbReference type="EMBL" id="GEK56943.1"/>
    </source>
</evidence>
<keyword evidence="2" id="KW-1185">Reference proteome</keyword>
<evidence type="ECO:0008006" key="3">
    <source>
        <dbReference type="Google" id="ProtNLM"/>
    </source>
</evidence>
<dbReference type="Proteomes" id="UP000321419">
    <property type="component" value="Unassembled WGS sequence"/>
</dbReference>
<dbReference type="RefSeq" id="WP_089346330.1">
    <property type="nucleotide sequence ID" value="NZ_BJUM01000065.1"/>
</dbReference>
<sequence>MKTVVIRLTGGGAISEASTEIDVPWWGYRNMHITPDVFKDLPVIIANNPSTKFIFVCGGIGAFLFTDLVKNLAMDSYVDEVGKGIISILNGIAISYLNSFSINVYPNEVPVNEIEKYLFTTDARCFFIKPDSGCVSSDSLAAEAAFLTKADLLLYVKKGAPQYHVGFDKPTIINRWSLDDIELKSLTLYEDQNKHYVLDYQACSILKSNSNETYIIPPEIIKEINTSFFPGSNSELVTRVY</sequence>
<accession>A0A510Y172</accession>
<gene>
    <name evidence="1" type="ORF">PES01_37880</name>
</gene>
<reference evidence="1 2" key="1">
    <citation type="submission" date="2019-07" db="EMBL/GenBank/DDBJ databases">
        <title>Whole genome shotgun sequence of Pseudoalteromonas espejiana NBRC 102222.</title>
        <authorList>
            <person name="Hosoyama A."/>
            <person name="Uohara A."/>
            <person name="Ohji S."/>
            <person name="Ichikawa N."/>
        </authorList>
    </citation>
    <scope>NUCLEOTIDE SEQUENCE [LARGE SCALE GENOMIC DNA]</scope>
    <source>
        <strain evidence="1 2">NBRC 102222</strain>
    </source>
</reference>
<name>A0A510Y172_9GAMM</name>
<comment type="caution">
    <text evidence="1">The sequence shown here is derived from an EMBL/GenBank/DDBJ whole genome shotgun (WGS) entry which is preliminary data.</text>
</comment>